<sequence length="67" mass="7549">MDKTEVPMPDHPVYQDATEALRQYLEAKESGAPAQEVERLRLIADAQIKAASAYQLDSMGYQPIDRQ</sequence>
<protein>
    <submittedName>
        <fullName evidence="1">Uncharacterized protein</fullName>
    </submittedName>
</protein>
<evidence type="ECO:0000313" key="1">
    <source>
        <dbReference type="EMBL" id="AXO88458.1"/>
    </source>
</evidence>
<gene>
    <name evidence="1" type="ORF">DZC75_10790</name>
</gene>
<reference evidence="1 2" key="1">
    <citation type="submission" date="2018-08" db="EMBL/GenBank/DDBJ databases">
        <authorList>
            <person name="Lee Y."/>
            <person name="Kakembo D."/>
        </authorList>
    </citation>
    <scope>NUCLEOTIDE SEQUENCE [LARGE SCALE GENOMIC DNA]</scope>
    <source>
        <strain evidence="1 2">JBCS1880</strain>
    </source>
</reference>
<accession>A0AAI8KC53</accession>
<evidence type="ECO:0000313" key="2">
    <source>
        <dbReference type="Proteomes" id="UP000258127"/>
    </source>
</evidence>
<dbReference type="EMBL" id="CP031641">
    <property type="protein sequence ID" value="AXO88458.1"/>
    <property type="molecule type" value="Genomic_DNA"/>
</dbReference>
<name>A0AAI8KC53_9PSED</name>
<dbReference type="RefSeq" id="WP_116888273.1">
    <property type="nucleotide sequence ID" value="NZ_CP031641.1"/>
</dbReference>
<dbReference type="Proteomes" id="UP000258127">
    <property type="component" value="Chromosome"/>
</dbReference>
<dbReference type="AlphaFoldDB" id="A0AAI8KC53"/>
<keyword evidence="2" id="KW-1185">Reference proteome</keyword>
<proteinExistence type="predicted"/>
<organism evidence="1 2">
    <name type="scientific">Pseudomonas parafulva</name>
    <dbReference type="NCBI Taxonomy" id="157782"/>
    <lineage>
        <taxon>Bacteria</taxon>
        <taxon>Pseudomonadati</taxon>
        <taxon>Pseudomonadota</taxon>
        <taxon>Gammaproteobacteria</taxon>
        <taxon>Pseudomonadales</taxon>
        <taxon>Pseudomonadaceae</taxon>
        <taxon>Pseudomonas</taxon>
    </lineage>
</organism>